<comment type="caution">
    <text evidence="2">The sequence shown here is derived from an EMBL/GenBank/DDBJ whole genome shotgun (WGS) entry which is preliminary data.</text>
</comment>
<proteinExistence type="predicted"/>
<dbReference type="OrthoDB" id="6385145at2"/>
<dbReference type="EMBL" id="NFZS01000002">
    <property type="protein sequence ID" value="RAO76236.1"/>
    <property type="molecule type" value="Genomic_DNA"/>
</dbReference>
<protein>
    <submittedName>
        <fullName evidence="2">Twin-arginine translocation pathway signal</fullName>
    </submittedName>
</protein>
<dbReference type="AlphaFoldDB" id="A0A328P5D8"/>
<organism evidence="2 3">
    <name type="scientific">Dyella jiangningensis</name>
    <dbReference type="NCBI Taxonomy" id="1379159"/>
    <lineage>
        <taxon>Bacteria</taxon>
        <taxon>Pseudomonadati</taxon>
        <taxon>Pseudomonadota</taxon>
        <taxon>Gammaproteobacteria</taxon>
        <taxon>Lysobacterales</taxon>
        <taxon>Rhodanobacteraceae</taxon>
        <taxon>Dyella</taxon>
    </lineage>
</organism>
<evidence type="ECO:0000256" key="1">
    <source>
        <dbReference type="SAM" id="SignalP"/>
    </source>
</evidence>
<dbReference type="Proteomes" id="UP000248926">
    <property type="component" value="Unassembled WGS sequence"/>
</dbReference>
<sequence>MNRREWLKCVSALAVGTVAAPTLLAAFDAYAAAQVPGATPQFFTRPQLDLISSVVDIIIPRSDTPGAVDVGVPRFIDEMFANVYAKADQERYMSALAAFDQAGGKPFLQLSEAQRKALVMKLHAEALADPKDTATALAASSVLMNKKLAMMGFFLSQPGCTEVLQYSAVPGAYHADIPLAKAGNGKAWAVETVLMF</sequence>
<dbReference type="InterPro" id="IPR027056">
    <property type="entry name" value="Gluconate_2DH_su3"/>
</dbReference>
<accession>A0A328P5D8</accession>
<feature type="chain" id="PRO_5016274892" evidence="1">
    <location>
        <begin position="32"/>
        <end position="196"/>
    </location>
</feature>
<dbReference type="RefSeq" id="WP_111983180.1">
    <property type="nucleotide sequence ID" value="NZ_NFZS01000002.1"/>
</dbReference>
<dbReference type="Pfam" id="PF13618">
    <property type="entry name" value="Gluconate_2-dh3"/>
    <property type="match status" value="1"/>
</dbReference>
<keyword evidence="3" id="KW-1185">Reference proteome</keyword>
<evidence type="ECO:0000313" key="3">
    <source>
        <dbReference type="Proteomes" id="UP000248926"/>
    </source>
</evidence>
<reference evidence="2 3" key="1">
    <citation type="journal article" date="2018" name="Genet. Mol. Biol.">
        <title>The genome sequence of Dyella jiangningensis FCAV SCS01 from a lignocellulose-decomposing microbial consortium metagenome reveals potential for biotechnological applications.</title>
        <authorList>
            <person name="Desiderato J.G."/>
            <person name="Alvarenga D.O."/>
            <person name="Constancio M.T.L."/>
            <person name="Alves L.M.C."/>
            <person name="Varani A.M."/>
        </authorList>
    </citation>
    <scope>NUCLEOTIDE SEQUENCE [LARGE SCALE GENOMIC DNA]</scope>
    <source>
        <strain evidence="2 3">FCAV SCS01</strain>
    </source>
</reference>
<feature type="signal peptide" evidence="1">
    <location>
        <begin position="1"/>
        <end position="31"/>
    </location>
</feature>
<evidence type="ECO:0000313" key="2">
    <source>
        <dbReference type="EMBL" id="RAO76236.1"/>
    </source>
</evidence>
<gene>
    <name evidence="2" type="ORF">CA260_11120</name>
</gene>
<name>A0A328P5D8_9GAMM</name>
<keyword evidence="1" id="KW-0732">Signal</keyword>